<dbReference type="CDD" id="cd07961">
    <property type="entry name" value="Anticodon_Ia_Ile_ABEc"/>
    <property type="match status" value="1"/>
</dbReference>
<dbReference type="InterPro" id="IPR023586">
    <property type="entry name" value="Ile-tRNA-ligase_type2"/>
</dbReference>
<dbReference type="GO" id="GO:0006428">
    <property type="term" value="P:isoleucyl-tRNA aminoacylation"/>
    <property type="evidence" value="ECO:0007669"/>
    <property type="project" value="InterPro"/>
</dbReference>
<dbReference type="Pfam" id="PF00133">
    <property type="entry name" value="tRNA-synt_1"/>
    <property type="match status" value="1"/>
</dbReference>
<dbReference type="SUPFAM" id="SSF50677">
    <property type="entry name" value="ValRS/IleRS/LeuRS editing domain"/>
    <property type="match status" value="1"/>
</dbReference>
<dbReference type="Pfam" id="PF19302">
    <property type="entry name" value="DUF5915"/>
    <property type="match status" value="1"/>
</dbReference>
<dbReference type="PANTHER" id="PTHR42780">
    <property type="entry name" value="SOLEUCYL-TRNA SYNTHETASE"/>
    <property type="match status" value="1"/>
</dbReference>
<evidence type="ECO:0000256" key="2">
    <source>
        <dbReference type="ARBA" id="ARBA00022598"/>
    </source>
</evidence>
<dbReference type="AlphaFoldDB" id="A0A6J6PZK0"/>
<dbReference type="Gene3D" id="3.90.740.10">
    <property type="entry name" value="Valyl/Leucyl/Isoleucyl-tRNA synthetase, editing domain"/>
    <property type="match status" value="1"/>
</dbReference>
<dbReference type="SUPFAM" id="SSF52374">
    <property type="entry name" value="Nucleotidylyl transferase"/>
    <property type="match status" value="1"/>
</dbReference>
<dbReference type="PANTHER" id="PTHR42780:SF1">
    <property type="entry name" value="ISOLEUCINE--TRNA LIGASE, CYTOPLASMIC"/>
    <property type="match status" value="1"/>
</dbReference>
<proteinExistence type="predicted"/>
<evidence type="ECO:0000256" key="4">
    <source>
        <dbReference type="ARBA" id="ARBA00022840"/>
    </source>
</evidence>
<comment type="catalytic activity">
    <reaction evidence="7">
        <text>tRNA(Ile) + L-isoleucine + ATP = L-isoleucyl-tRNA(Ile) + AMP + diphosphate</text>
        <dbReference type="Rhea" id="RHEA:11060"/>
        <dbReference type="Rhea" id="RHEA-COMP:9666"/>
        <dbReference type="Rhea" id="RHEA-COMP:9695"/>
        <dbReference type="ChEBI" id="CHEBI:30616"/>
        <dbReference type="ChEBI" id="CHEBI:33019"/>
        <dbReference type="ChEBI" id="CHEBI:58045"/>
        <dbReference type="ChEBI" id="CHEBI:78442"/>
        <dbReference type="ChEBI" id="CHEBI:78528"/>
        <dbReference type="ChEBI" id="CHEBI:456215"/>
        <dbReference type="EC" id="6.1.1.5"/>
    </reaction>
</comment>
<reference evidence="10" key="1">
    <citation type="submission" date="2020-05" db="EMBL/GenBank/DDBJ databases">
        <authorList>
            <person name="Chiriac C."/>
            <person name="Salcher M."/>
            <person name="Ghai R."/>
            <person name="Kavagutti S V."/>
        </authorList>
    </citation>
    <scope>NUCLEOTIDE SEQUENCE</scope>
</reference>
<protein>
    <recommendedName>
        <fullName evidence="1">isoleucine--tRNA ligase</fullName>
        <ecNumber evidence="1">6.1.1.5</ecNumber>
    </recommendedName>
</protein>
<dbReference type="GO" id="GO:0000049">
    <property type="term" value="F:tRNA binding"/>
    <property type="evidence" value="ECO:0007669"/>
    <property type="project" value="InterPro"/>
</dbReference>
<evidence type="ECO:0000256" key="5">
    <source>
        <dbReference type="ARBA" id="ARBA00022917"/>
    </source>
</evidence>
<keyword evidence="5" id="KW-0648">Protein biosynthesis</keyword>
<dbReference type="GO" id="GO:0005524">
    <property type="term" value="F:ATP binding"/>
    <property type="evidence" value="ECO:0007669"/>
    <property type="project" value="UniProtKB-KW"/>
</dbReference>
<dbReference type="InterPro" id="IPR002301">
    <property type="entry name" value="Ile-tRNA-ligase"/>
</dbReference>
<evidence type="ECO:0000259" key="8">
    <source>
        <dbReference type="Pfam" id="PF00133"/>
    </source>
</evidence>
<dbReference type="EMBL" id="CAEZXP010000005">
    <property type="protein sequence ID" value="CAB4703956.1"/>
    <property type="molecule type" value="Genomic_DNA"/>
</dbReference>
<evidence type="ECO:0000256" key="7">
    <source>
        <dbReference type="ARBA" id="ARBA00048359"/>
    </source>
</evidence>
<evidence type="ECO:0000256" key="1">
    <source>
        <dbReference type="ARBA" id="ARBA00013165"/>
    </source>
</evidence>
<sequence>MFKPLPDKPDNNALELELLETWEREGTFERLRERNRGGPKWSFVDGPVTANKSLAVHTAWGRTLKDVFQRYKGLKGFDQRYQNGFDCQGLWIEVGVERSLGLNSKQEIEEFGLEEFARRCREVVVRSSEDLTRGSKRLGQWMDWGNDYFTFSDTNIEYIWRFLKIINERGWLYMGHRATEWCPRCGTSLSQHELTQSGVYQDRTDPSLYVRFPLLDHPGESVVIWTTTPWTLPANVAAAVNPEADYGLRVNGEWVAVARYPEDTFTQTVKGSELVGRRYEGPFDTLEPGKAVEHRVVPWDEVSLDDGTGIVHIAPGCGGEDFELGKSLGLPIIAPVDEAGHFYDTFGWLHGMSTAEVADQIIGNLAERGFLVESALHEHRYPHCWRCDTPLIFRLSDDWFIGVDKVRDDLLAANAGVEWVPAYMGKRMDDWLRNMGDWNISRRRYYGLPLPIYPCSCGHTTVIGSKAELAERALGGMDQLEELRRPWIDRVQISCEKCGEAVTRIPEVGDVWLDAGIVPFSTLGWQNPTWQEGGYATGASRDLSGADLPDNSYWEEWFPADWVSEMREQIRLWFYSQLFMSVALVGKAPFKRVLGYEKMLDETGREMHGSWGNMIQAEDAFAQMGADVMRWQYCAQPPNQNLLFGYGPAHEIKRKLLTLWNSVKFFVDYANIEGFQPTLADLDGGPPVERALDRWLVERTHAFLAEAEQGYEDTMTVNVIRSFEAFVDDLSNWYIRRSRSRFYGTDDLAFRTLWYALVQSLRAVSPVMPFLTDHLWRDLVPGGEESVHLAGWPTAPAPDTKLLDEIALVRRVVELGRQARSSSGLKLRQPLRRLIVEGADGIRGHEDEIADELRVKSVELGAVAASQLKVKPNLPVLGPRLGKQLRDISAALSAGEFKELAGGRFRVGDLELEPNEVLVERVGLDGWAVASEEGLTVAVDTTLDDELVLEARVNDLIREIQNLRKESGLEIVDRIRLWIPEAELLPFADRIAEATLAVAIEVGAELKLEKA</sequence>
<dbReference type="InterPro" id="IPR013155">
    <property type="entry name" value="M/V/L/I-tRNA-synth_anticd-bd"/>
</dbReference>
<dbReference type="InterPro" id="IPR002300">
    <property type="entry name" value="aa-tRNA-synth_Ia"/>
</dbReference>
<evidence type="ECO:0000259" key="9">
    <source>
        <dbReference type="Pfam" id="PF08264"/>
    </source>
</evidence>
<keyword evidence="2" id="KW-0436">Ligase</keyword>
<accession>A0A6J6PZK0</accession>
<dbReference type="EC" id="6.1.1.5" evidence="1"/>
<keyword evidence="4" id="KW-0067">ATP-binding</keyword>
<dbReference type="InterPro" id="IPR033709">
    <property type="entry name" value="Anticodon_Ile_ABEc"/>
</dbReference>
<dbReference type="SUPFAM" id="SSF47323">
    <property type="entry name" value="Anticodon-binding domain of a subclass of class I aminoacyl-tRNA synthetases"/>
    <property type="match status" value="1"/>
</dbReference>
<evidence type="ECO:0000256" key="3">
    <source>
        <dbReference type="ARBA" id="ARBA00022741"/>
    </source>
</evidence>
<dbReference type="Gene3D" id="1.10.730.10">
    <property type="entry name" value="Isoleucyl-tRNA Synthetase, Domain 1"/>
    <property type="match status" value="1"/>
</dbReference>
<dbReference type="Gene3D" id="3.40.50.620">
    <property type="entry name" value="HUPs"/>
    <property type="match status" value="2"/>
</dbReference>
<keyword evidence="3" id="KW-0547">Nucleotide-binding</keyword>
<dbReference type="InterPro" id="IPR009080">
    <property type="entry name" value="tRNAsynth_Ia_anticodon-bd"/>
</dbReference>
<name>A0A6J6PZK0_9ZZZZ</name>
<gene>
    <name evidence="10" type="ORF">UFOPK2399_01547</name>
</gene>
<feature type="domain" description="Aminoacyl-tRNA synthetase class Ia" evidence="8">
    <location>
        <begin position="18"/>
        <end position="637"/>
    </location>
</feature>
<organism evidence="10">
    <name type="scientific">freshwater metagenome</name>
    <dbReference type="NCBI Taxonomy" id="449393"/>
    <lineage>
        <taxon>unclassified sequences</taxon>
        <taxon>metagenomes</taxon>
        <taxon>ecological metagenomes</taxon>
    </lineage>
</organism>
<dbReference type="Pfam" id="PF08264">
    <property type="entry name" value="Anticodon_1"/>
    <property type="match status" value="1"/>
</dbReference>
<dbReference type="PRINTS" id="PR00984">
    <property type="entry name" value="TRNASYNTHILE"/>
</dbReference>
<dbReference type="NCBIfam" id="TIGR00392">
    <property type="entry name" value="ileS"/>
    <property type="match status" value="1"/>
</dbReference>
<dbReference type="InterPro" id="IPR014729">
    <property type="entry name" value="Rossmann-like_a/b/a_fold"/>
</dbReference>
<feature type="domain" description="Methionyl/Valyl/Leucyl/Isoleucyl-tRNA synthetase anticodon-binding" evidence="9">
    <location>
        <begin position="693"/>
        <end position="833"/>
    </location>
</feature>
<dbReference type="InterPro" id="IPR009008">
    <property type="entry name" value="Val/Leu/Ile-tRNA-synth_edit"/>
</dbReference>
<evidence type="ECO:0000313" key="10">
    <source>
        <dbReference type="EMBL" id="CAB4703956.1"/>
    </source>
</evidence>
<dbReference type="GO" id="GO:0002161">
    <property type="term" value="F:aminoacyl-tRNA deacylase activity"/>
    <property type="evidence" value="ECO:0007669"/>
    <property type="project" value="InterPro"/>
</dbReference>
<dbReference type="GO" id="GO:0004822">
    <property type="term" value="F:isoleucine-tRNA ligase activity"/>
    <property type="evidence" value="ECO:0007669"/>
    <property type="project" value="UniProtKB-EC"/>
</dbReference>
<keyword evidence="6" id="KW-0030">Aminoacyl-tRNA synthetase</keyword>
<evidence type="ECO:0000256" key="6">
    <source>
        <dbReference type="ARBA" id="ARBA00023146"/>
    </source>
</evidence>